<feature type="transmembrane region" description="Helical" evidence="10">
    <location>
        <begin position="141"/>
        <end position="164"/>
    </location>
</feature>
<dbReference type="GO" id="GO:0015297">
    <property type="term" value="F:antiporter activity"/>
    <property type="evidence" value="ECO:0007669"/>
    <property type="project" value="InterPro"/>
</dbReference>
<evidence type="ECO:0000256" key="4">
    <source>
        <dbReference type="ARBA" id="ARBA00022692"/>
    </source>
</evidence>
<evidence type="ECO:0000256" key="5">
    <source>
        <dbReference type="ARBA" id="ARBA00022958"/>
    </source>
</evidence>
<evidence type="ECO:0000313" key="15">
    <source>
        <dbReference type="Proteomes" id="UP001177140"/>
    </source>
</evidence>
<evidence type="ECO:0000256" key="2">
    <source>
        <dbReference type="ARBA" id="ARBA00022448"/>
    </source>
</evidence>
<keyword evidence="2" id="KW-0813">Transport</keyword>
<dbReference type="Pfam" id="PF23256">
    <property type="entry name" value="CHX17_2nd"/>
    <property type="match status" value="1"/>
</dbReference>
<keyword evidence="5" id="KW-0630">Potassium</keyword>
<evidence type="ECO:0000256" key="6">
    <source>
        <dbReference type="ARBA" id="ARBA00022989"/>
    </source>
</evidence>
<dbReference type="InterPro" id="IPR057290">
    <property type="entry name" value="CHX17_C"/>
</dbReference>
<feature type="domain" description="Cation/H(+) antiporter central" evidence="12">
    <location>
        <begin position="498"/>
        <end position="618"/>
    </location>
</feature>
<evidence type="ECO:0000259" key="11">
    <source>
        <dbReference type="Pfam" id="PF00999"/>
    </source>
</evidence>
<evidence type="ECO:0000259" key="13">
    <source>
        <dbReference type="Pfam" id="PF23259"/>
    </source>
</evidence>
<dbReference type="Proteomes" id="UP001177140">
    <property type="component" value="Unassembled WGS sequence"/>
</dbReference>
<evidence type="ECO:0000256" key="1">
    <source>
        <dbReference type="ARBA" id="ARBA00004141"/>
    </source>
</evidence>
<evidence type="ECO:0000256" key="3">
    <source>
        <dbReference type="ARBA" id="ARBA00022538"/>
    </source>
</evidence>
<dbReference type="Pfam" id="PF00999">
    <property type="entry name" value="Na_H_Exchanger"/>
    <property type="match status" value="1"/>
</dbReference>
<dbReference type="PANTHER" id="PTHR32468:SF66">
    <property type="entry name" value="CATION_H+ EXCHANGER DOMAIN-CONTAINING PROTEIN"/>
    <property type="match status" value="1"/>
</dbReference>
<protein>
    <recommendedName>
        <fullName evidence="16">Cation/H+ exchanger domain-containing protein</fullName>
    </recommendedName>
</protein>
<dbReference type="InterPro" id="IPR050794">
    <property type="entry name" value="CPA2_transporter"/>
</dbReference>
<dbReference type="Gene3D" id="3.40.50.12370">
    <property type="match status" value="1"/>
</dbReference>
<dbReference type="InterPro" id="IPR057291">
    <property type="entry name" value="CHX17_2nd"/>
</dbReference>
<feature type="domain" description="Cation/H+ exchanger transmembrane" evidence="11">
    <location>
        <begin position="60"/>
        <end position="441"/>
    </location>
</feature>
<comment type="subcellular location">
    <subcellularLocation>
        <location evidence="1">Membrane</location>
        <topology evidence="1">Multi-pass membrane protein</topology>
    </subcellularLocation>
</comment>
<evidence type="ECO:0000256" key="9">
    <source>
        <dbReference type="ARBA" id="ARBA00038341"/>
    </source>
</evidence>
<dbReference type="Gene3D" id="1.20.1530.20">
    <property type="match status" value="1"/>
</dbReference>
<evidence type="ECO:0000256" key="10">
    <source>
        <dbReference type="SAM" id="Phobius"/>
    </source>
</evidence>
<sequence>MPLFNVTIDNAIVLNVPINGRTFLCFDSSRAGSKGLWSGDNPLFFITNNFLMQLSIGALLTRFLMFLMQPLHQTSFVPQVLAGLLIGPSGLSRDENFKQHLFTLKSVYPTETLGVFGVMVYLFVIGLKMDVGIIKRCGKRAWIIGVATFILPLLLTIPLAYILAVSFTLEHSLESSLLFVAILESSNSFHVICCLLADLNLLNSELGYLATSSSMISGLLSMVLLNIGFTVKQTMGSGLEAWILTIVSSLALMFVIVLVLRPIVLWMIRESPEGKPVKEWYLTWIMIAVLVSAFLSELFGQHLLFGPMIFGLAIPDGPPIGSALTDELDWFATELFLPLFYLILGGKMNVRLVDMKTALMVELLSVVALIGKMVGTIVPSLLCKMSFQESFILALILGSLGFLDIQFFSRAVQLQFISGTCFTVMTISSMLLTAVISPLLRYLYNPSKRYISYKKRTIQHNKRNTELRVAVCVYDQENVPTMINLLQASNPTLVSPVMVYVLHLIELVGRTAPMFITHQSGNKLPARSELIINTFRIYEQQNKEVISLRSYTSISPLNTIHDDVCTLGLNRRTSLIIIPFHVQWNVDGTIQSTNHRSVNVNILNNAPCSIAILIDRGNLSGSVLATYRSFTRVCMIFLGGPDDREALSYATRMCDQSNLHLTLFRITEAQCDIQPSKRQELEQKRDDEMVDEFKENHADCERITYREEAVNNGVGTVRAIRMVEENFELILVGRRHEADSPLLMGLTEWSEYPELGLVGDMLASADCASPVSVLVVQQHICVTDHLPESPRPQRRIAQEVEDMP</sequence>
<organism evidence="14 15">
    <name type="scientific">Papaver nudicaule</name>
    <name type="common">Iceland poppy</name>
    <dbReference type="NCBI Taxonomy" id="74823"/>
    <lineage>
        <taxon>Eukaryota</taxon>
        <taxon>Viridiplantae</taxon>
        <taxon>Streptophyta</taxon>
        <taxon>Embryophyta</taxon>
        <taxon>Tracheophyta</taxon>
        <taxon>Spermatophyta</taxon>
        <taxon>Magnoliopsida</taxon>
        <taxon>Ranunculales</taxon>
        <taxon>Papaveraceae</taxon>
        <taxon>Papaveroideae</taxon>
        <taxon>Papaver</taxon>
    </lineage>
</organism>
<comment type="similarity">
    <text evidence="9">Belongs to the monovalent cation:proton antiporter 2 (CPA2) transporter (TC 2.A.37) family. CHX (TC 2.A.37.4) subfamily.</text>
</comment>
<feature type="transmembrane region" description="Helical" evidence="10">
    <location>
        <begin position="241"/>
        <end position="268"/>
    </location>
</feature>
<evidence type="ECO:0000313" key="14">
    <source>
        <dbReference type="EMBL" id="MCL7047214.1"/>
    </source>
</evidence>
<dbReference type="InterPro" id="IPR006153">
    <property type="entry name" value="Cation/H_exchanger_TM"/>
</dbReference>
<evidence type="ECO:0008006" key="16">
    <source>
        <dbReference type="Google" id="ProtNLM"/>
    </source>
</evidence>
<feature type="domain" description="Cation/H(+) antiporter C-terminal" evidence="13">
    <location>
        <begin position="633"/>
        <end position="779"/>
    </location>
</feature>
<gene>
    <name evidence="14" type="ORF">MKW94_025842</name>
</gene>
<keyword evidence="3" id="KW-0633">Potassium transport</keyword>
<dbReference type="GO" id="GO:0006813">
    <property type="term" value="P:potassium ion transport"/>
    <property type="evidence" value="ECO:0007669"/>
    <property type="project" value="UniProtKB-KW"/>
</dbReference>
<keyword evidence="6 10" id="KW-1133">Transmembrane helix</keyword>
<dbReference type="PANTHER" id="PTHR32468">
    <property type="entry name" value="CATION/H + ANTIPORTER"/>
    <property type="match status" value="1"/>
</dbReference>
<evidence type="ECO:0000256" key="7">
    <source>
        <dbReference type="ARBA" id="ARBA00023065"/>
    </source>
</evidence>
<feature type="transmembrane region" description="Helical" evidence="10">
    <location>
        <begin position="421"/>
        <end position="444"/>
    </location>
</feature>
<reference evidence="14" key="1">
    <citation type="submission" date="2022-03" db="EMBL/GenBank/DDBJ databases">
        <title>A functionally conserved STORR gene fusion in Papaver species that diverged 16.8 million years ago.</title>
        <authorList>
            <person name="Catania T."/>
        </authorList>
    </citation>
    <scope>NUCLEOTIDE SEQUENCE</scope>
    <source>
        <strain evidence="14">S-191538</strain>
    </source>
</reference>
<evidence type="ECO:0000259" key="12">
    <source>
        <dbReference type="Pfam" id="PF23256"/>
    </source>
</evidence>
<keyword evidence="8 10" id="KW-0472">Membrane</keyword>
<dbReference type="Pfam" id="PF23259">
    <property type="entry name" value="CHX17_C"/>
    <property type="match status" value="1"/>
</dbReference>
<keyword evidence="7" id="KW-0406">Ion transport</keyword>
<feature type="transmembrane region" description="Helical" evidence="10">
    <location>
        <begin position="390"/>
        <end position="409"/>
    </location>
</feature>
<evidence type="ECO:0000256" key="8">
    <source>
        <dbReference type="ARBA" id="ARBA00023136"/>
    </source>
</evidence>
<dbReference type="GO" id="GO:0016020">
    <property type="term" value="C:membrane"/>
    <property type="evidence" value="ECO:0007669"/>
    <property type="project" value="UniProtKB-SubCell"/>
</dbReference>
<comment type="caution">
    <text evidence="14">The sequence shown here is derived from an EMBL/GenBank/DDBJ whole genome shotgun (WGS) entry which is preliminary data.</text>
</comment>
<name>A0AA41VTH0_PAPNU</name>
<keyword evidence="4 10" id="KW-0812">Transmembrane</keyword>
<dbReference type="AlphaFoldDB" id="A0AA41VTH0"/>
<dbReference type="GO" id="GO:0012505">
    <property type="term" value="C:endomembrane system"/>
    <property type="evidence" value="ECO:0007669"/>
    <property type="project" value="TreeGrafter"/>
</dbReference>
<dbReference type="InterPro" id="IPR038770">
    <property type="entry name" value="Na+/solute_symporter_sf"/>
</dbReference>
<feature type="transmembrane region" description="Helical" evidence="10">
    <location>
        <begin position="280"/>
        <end position="310"/>
    </location>
</feature>
<proteinExistence type="inferred from homology"/>
<accession>A0AA41VTH0</accession>
<dbReference type="GO" id="GO:0006885">
    <property type="term" value="P:regulation of pH"/>
    <property type="evidence" value="ECO:0007669"/>
    <property type="project" value="TreeGrafter"/>
</dbReference>
<dbReference type="EMBL" id="JAJJMA010290649">
    <property type="protein sequence ID" value="MCL7047214.1"/>
    <property type="molecule type" value="Genomic_DNA"/>
</dbReference>
<feature type="transmembrane region" description="Helical" evidence="10">
    <location>
        <begin position="358"/>
        <end position="378"/>
    </location>
</feature>
<dbReference type="GO" id="GO:1902600">
    <property type="term" value="P:proton transmembrane transport"/>
    <property type="evidence" value="ECO:0007669"/>
    <property type="project" value="InterPro"/>
</dbReference>
<feature type="transmembrane region" description="Helical" evidence="10">
    <location>
        <begin position="206"/>
        <end position="229"/>
    </location>
</feature>
<feature type="transmembrane region" description="Helical" evidence="10">
    <location>
        <begin position="43"/>
        <end position="64"/>
    </location>
</feature>
<feature type="transmembrane region" description="Helical" evidence="10">
    <location>
        <begin position="112"/>
        <end position="129"/>
    </location>
</feature>
<keyword evidence="15" id="KW-1185">Reference proteome</keyword>